<sequence length="418" mass="45427">MKVLVIGRGGREHAIVSSLKKSSKVSEIYCAPGNGGMEKDAICLPIIETDFKGLVEVVTKYGIDLTIVGPENPLLAGIVDYFKEHNLAIIGPNQAAARIEGSKSYAKELMKKYRIPTGDYQVFESKEEAINYVMGKGTPIVIKADGLAAGKGVTVAYDLDQAIRAIDEIMGEKVFGEAGNKIVIEEYLAGEELTVMAFVDGTTVLPMEPAQDYKAIFDGNKGPNTGGMGSYSPVSQLKQDLLNEIYHSILKPITVGMAKEGHPFKGILYAGLMITEKGPKVIEFNARMGDPETQVVLPRLKTDLLEVFLAIVNNQLENIKLEWDDKAAVCVIMSSKGYPGEYSTGMPIIMENIQRSDTQIFFAGVKKVGEQLVTSGGRVLGVTALAPSIKAAREKAYQGVNQIQFTGAYYRQDIADKR</sequence>
<dbReference type="EMBL" id="MIJF01000022">
    <property type="protein sequence ID" value="OEF99471.1"/>
    <property type="molecule type" value="Genomic_DNA"/>
</dbReference>
<protein>
    <recommendedName>
        <fullName evidence="4 14">Phosphoribosylamine--glycine ligase</fullName>
        <ecNumber evidence="4 14">6.3.4.13</ecNumber>
    </recommendedName>
    <alternativeName>
        <fullName evidence="14">GARS</fullName>
    </alternativeName>
    <alternativeName>
        <fullName evidence="12 14">Glycinamide ribonucleotide synthetase</fullName>
    </alternativeName>
    <alternativeName>
        <fullName evidence="13 14">Phosphoribosylglycinamide synthetase</fullName>
    </alternativeName>
</protein>
<dbReference type="Pfam" id="PF02844">
    <property type="entry name" value="GARS_N"/>
    <property type="match status" value="1"/>
</dbReference>
<evidence type="ECO:0000256" key="14">
    <source>
        <dbReference type="HAMAP-Rule" id="MF_00138"/>
    </source>
</evidence>
<keyword evidence="5 14" id="KW-0436">Ligase</keyword>
<dbReference type="InterPro" id="IPR020561">
    <property type="entry name" value="PRibGlycinamid_synth_ATP-grasp"/>
</dbReference>
<evidence type="ECO:0000256" key="3">
    <source>
        <dbReference type="ARBA" id="ARBA00005174"/>
    </source>
</evidence>
<evidence type="ECO:0000256" key="7">
    <source>
        <dbReference type="ARBA" id="ARBA00022741"/>
    </source>
</evidence>
<dbReference type="SMART" id="SM01210">
    <property type="entry name" value="GARS_C"/>
    <property type="match status" value="1"/>
</dbReference>
<dbReference type="GO" id="GO:0009113">
    <property type="term" value="P:purine nucleobase biosynthetic process"/>
    <property type="evidence" value="ECO:0007669"/>
    <property type="project" value="InterPro"/>
</dbReference>
<dbReference type="InterPro" id="IPR016185">
    <property type="entry name" value="PreATP-grasp_dom_sf"/>
</dbReference>
<keyword evidence="8 14" id="KW-0658">Purine biosynthesis</keyword>
<comment type="cofactor">
    <cofactor evidence="1">
        <name>Mn(2+)</name>
        <dbReference type="ChEBI" id="CHEBI:29035"/>
    </cofactor>
</comment>
<evidence type="ECO:0000256" key="4">
    <source>
        <dbReference type="ARBA" id="ARBA00013255"/>
    </source>
</evidence>
<comment type="similarity">
    <text evidence="11 14">Belongs to the GARS family.</text>
</comment>
<dbReference type="SUPFAM" id="SSF51246">
    <property type="entry name" value="Rudiment single hybrid motif"/>
    <property type="match status" value="1"/>
</dbReference>
<dbReference type="AlphaFoldDB" id="A0A1D2YUX9"/>
<dbReference type="STRING" id="337097.BHF71_08900"/>
<dbReference type="GO" id="GO:0006189">
    <property type="term" value="P:'de novo' IMP biosynthetic process"/>
    <property type="evidence" value="ECO:0007669"/>
    <property type="project" value="UniProtKB-UniRule"/>
</dbReference>
<dbReference type="GO" id="GO:0046872">
    <property type="term" value="F:metal ion binding"/>
    <property type="evidence" value="ECO:0007669"/>
    <property type="project" value="UniProtKB-KW"/>
</dbReference>
<evidence type="ECO:0000259" key="16">
    <source>
        <dbReference type="PROSITE" id="PS50975"/>
    </source>
</evidence>
<dbReference type="UniPathway" id="UPA00074">
    <property type="reaction ID" value="UER00125"/>
</dbReference>
<dbReference type="Gene3D" id="3.30.470.20">
    <property type="entry name" value="ATP-grasp fold, B domain"/>
    <property type="match status" value="1"/>
</dbReference>
<comment type="caution">
    <text evidence="17">The sequence shown here is derived from an EMBL/GenBank/DDBJ whole genome shotgun (WGS) entry which is preliminary data.</text>
</comment>
<dbReference type="HAMAP" id="MF_00138">
    <property type="entry name" value="GARS"/>
    <property type="match status" value="1"/>
</dbReference>
<feature type="domain" description="ATP-grasp" evidence="16">
    <location>
        <begin position="107"/>
        <end position="313"/>
    </location>
</feature>
<comment type="cofactor">
    <cofactor evidence="2">
        <name>Mg(2+)</name>
        <dbReference type="ChEBI" id="CHEBI:18420"/>
    </cofactor>
</comment>
<dbReference type="PANTHER" id="PTHR43472">
    <property type="entry name" value="PHOSPHORIBOSYLAMINE--GLYCINE LIGASE"/>
    <property type="match status" value="1"/>
</dbReference>
<dbReference type="PANTHER" id="PTHR43472:SF1">
    <property type="entry name" value="PHOSPHORIBOSYLAMINE--GLYCINE LIGASE, CHLOROPLASTIC"/>
    <property type="match status" value="1"/>
</dbReference>
<dbReference type="EC" id="6.3.4.13" evidence="4 14"/>
<keyword evidence="9 15" id="KW-0067">ATP-binding</keyword>
<evidence type="ECO:0000256" key="6">
    <source>
        <dbReference type="ARBA" id="ARBA00022723"/>
    </source>
</evidence>
<dbReference type="FunFam" id="3.30.1490.20:FF:000006">
    <property type="entry name" value="phosphoribosylamine--glycine ligase, chloroplastic-like"/>
    <property type="match status" value="1"/>
</dbReference>
<dbReference type="InterPro" id="IPR011761">
    <property type="entry name" value="ATP-grasp"/>
</dbReference>
<dbReference type="GO" id="GO:0004637">
    <property type="term" value="F:phosphoribosylamine-glycine ligase activity"/>
    <property type="evidence" value="ECO:0007669"/>
    <property type="project" value="UniProtKB-UniRule"/>
</dbReference>
<dbReference type="Proteomes" id="UP000243739">
    <property type="component" value="Unassembled WGS sequence"/>
</dbReference>
<keyword evidence="18" id="KW-1185">Reference proteome</keyword>
<evidence type="ECO:0000256" key="11">
    <source>
        <dbReference type="ARBA" id="ARBA00038345"/>
    </source>
</evidence>
<dbReference type="PROSITE" id="PS50975">
    <property type="entry name" value="ATP_GRASP"/>
    <property type="match status" value="1"/>
</dbReference>
<keyword evidence="10" id="KW-0464">Manganese</keyword>
<dbReference type="SUPFAM" id="SSF56059">
    <property type="entry name" value="Glutathione synthetase ATP-binding domain-like"/>
    <property type="match status" value="1"/>
</dbReference>
<dbReference type="SUPFAM" id="SSF52440">
    <property type="entry name" value="PreATP-grasp domain"/>
    <property type="match status" value="1"/>
</dbReference>
<dbReference type="Pfam" id="PF01071">
    <property type="entry name" value="GARS_A"/>
    <property type="match status" value="1"/>
</dbReference>
<dbReference type="InterPro" id="IPR037123">
    <property type="entry name" value="PRibGlycinamide_synth_C_sf"/>
</dbReference>
<keyword evidence="7 15" id="KW-0547">Nucleotide-binding</keyword>
<evidence type="ECO:0000313" key="17">
    <source>
        <dbReference type="EMBL" id="OEF99471.1"/>
    </source>
</evidence>
<evidence type="ECO:0000256" key="13">
    <source>
        <dbReference type="ARBA" id="ARBA00042864"/>
    </source>
</evidence>
<dbReference type="InterPro" id="IPR000115">
    <property type="entry name" value="PRibGlycinamide_synth"/>
</dbReference>
<dbReference type="Gene3D" id="3.40.50.20">
    <property type="match status" value="1"/>
</dbReference>
<dbReference type="OrthoDB" id="9807240at2"/>
<comment type="pathway">
    <text evidence="3 14">Purine metabolism; IMP biosynthesis via de novo pathway; N(1)-(5-phospho-D-ribosyl)glycinamide from 5-phospho-alpha-D-ribose 1-diphosphate: step 2/2.</text>
</comment>
<dbReference type="Pfam" id="PF02843">
    <property type="entry name" value="GARS_C"/>
    <property type="match status" value="1"/>
</dbReference>
<dbReference type="RefSeq" id="WP_069656652.1">
    <property type="nucleotide sequence ID" value="NZ_MIJF01000022.1"/>
</dbReference>
<evidence type="ECO:0000256" key="9">
    <source>
        <dbReference type="ARBA" id="ARBA00022840"/>
    </source>
</evidence>
<dbReference type="Gene3D" id="3.90.600.10">
    <property type="entry name" value="Phosphoribosylglycinamide synthetase, C-terminal domain"/>
    <property type="match status" value="1"/>
</dbReference>
<dbReference type="GO" id="GO:0005524">
    <property type="term" value="F:ATP binding"/>
    <property type="evidence" value="ECO:0007669"/>
    <property type="project" value="UniProtKB-UniRule"/>
</dbReference>
<name>A0A1D2YUX9_9BACI</name>
<dbReference type="FunFam" id="3.30.470.20:FF:000018">
    <property type="entry name" value="Trifunctional purine biosynthetic protein adenosine-3"/>
    <property type="match status" value="1"/>
</dbReference>
<evidence type="ECO:0000256" key="1">
    <source>
        <dbReference type="ARBA" id="ARBA00001936"/>
    </source>
</evidence>
<dbReference type="SMART" id="SM01209">
    <property type="entry name" value="GARS_A"/>
    <property type="match status" value="1"/>
</dbReference>
<comment type="catalytic activity">
    <reaction evidence="14">
        <text>5-phospho-beta-D-ribosylamine + glycine + ATP = N(1)-(5-phospho-beta-D-ribosyl)glycinamide + ADP + phosphate + H(+)</text>
        <dbReference type="Rhea" id="RHEA:17453"/>
        <dbReference type="ChEBI" id="CHEBI:15378"/>
        <dbReference type="ChEBI" id="CHEBI:30616"/>
        <dbReference type="ChEBI" id="CHEBI:43474"/>
        <dbReference type="ChEBI" id="CHEBI:57305"/>
        <dbReference type="ChEBI" id="CHEBI:58681"/>
        <dbReference type="ChEBI" id="CHEBI:143788"/>
        <dbReference type="ChEBI" id="CHEBI:456216"/>
        <dbReference type="EC" id="6.3.4.13"/>
    </reaction>
</comment>
<dbReference type="FunFam" id="3.90.600.10:FF:000001">
    <property type="entry name" value="Trifunctional purine biosynthetic protein adenosine-3"/>
    <property type="match status" value="1"/>
</dbReference>
<dbReference type="NCBIfam" id="TIGR00877">
    <property type="entry name" value="purD"/>
    <property type="match status" value="1"/>
</dbReference>
<evidence type="ECO:0000256" key="10">
    <source>
        <dbReference type="ARBA" id="ARBA00023211"/>
    </source>
</evidence>
<dbReference type="Gene3D" id="3.30.1490.20">
    <property type="entry name" value="ATP-grasp fold, A domain"/>
    <property type="match status" value="1"/>
</dbReference>
<dbReference type="InterPro" id="IPR011054">
    <property type="entry name" value="Rudment_hybrid_motif"/>
</dbReference>
<gene>
    <name evidence="14" type="primary">purD</name>
    <name evidence="17" type="ORF">BHF71_08900</name>
</gene>
<evidence type="ECO:0000313" key="18">
    <source>
        <dbReference type="Proteomes" id="UP000243739"/>
    </source>
</evidence>
<proteinExistence type="inferred from homology"/>
<evidence type="ECO:0000256" key="12">
    <source>
        <dbReference type="ARBA" id="ARBA00042242"/>
    </source>
</evidence>
<evidence type="ECO:0000256" key="2">
    <source>
        <dbReference type="ARBA" id="ARBA00001946"/>
    </source>
</evidence>
<dbReference type="InterPro" id="IPR013815">
    <property type="entry name" value="ATP_grasp_subdomain_1"/>
</dbReference>
<reference evidence="17 18" key="1">
    <citation type="submission" date="2016-09" db="EMBL/GenBank/DDBJ databases">
        <title>Draft genome sequence for the type strain of Vulcanibacillus modesticaldus BR, a strictly anaerobic, moderately thermophilic, and nitrate-reducing bacterium from deep sea-hydrothermal vents of the Mid-Atlantic Ridge.</title>
        <authorList>
            <person name="Abin C.A."/>
            <person name="Hollibaugh J.T."/>
        </authorList>
    </citation>
    <scope>NUCLEOTIDE SEQUENCE [LARGE SCALE GENOMIC DNA]</scope>
    <source>
        <strain evidence="17 18">BR</strain>
    </source>
</reference>
<organism evidence="17 18">
    <name type="scientific">Vulcanibacillus modesticaldus</name>
    <dbReference type="NCBI Taxonomy" id="337097"/>
    <lineage>
        <taxon>Bacteria</taxon>
        <taxon>Bacillati</taxon>
        <taxon>Bacillota</taxon>
        <taxon>Bacilli</taxon>
        <taxon>Bacillales</taxon>
        <taxon>Bacillaceae</taxon>
        <taxon>Vulcanibacillus</taxon>
    </lineage>
</organism>
<accession>A0A1D2YUX9</accession>
<evidence type="ECO:0000256" key="5">
    <source>
        <dbReference type="ARBA" id="ARBA00022598"/>
    </source>
</evidence>
<dbReference type="InterPro" id="IPR020560">
    <property type="entry name" value="PRibGlycinamide_synth_C-dom"/>
</dbReference>
<keyword evidence="6" id="KW-0479">Metal-binding</keyword>
<evidence type="ECO:0000256" key="8">
    <source>
        <dbReference type="ARBA" id="ARBA00022755"/>
    </source>
</evidence>
<dbReference type="InterPro" id="IPR020562">
    <property type="entry name" value="PRibGlycinamide_synth_N"/>
</dbReference>
<evidence type="ECO:0000256" key="15">
    <source>
        <dbReference type="PROSITE-ProRule" id="PRU00409"/>
    </source>
</evidence>